<dbReference type="Proteomes" id="UP000230821">
    <property type="component" value="Unassembled WGS sequence"/>
</dbReference>
<evidence type="ECO:0000259" key="2">
    <source>
        <dbReference type="Pfam" id="PF08818"/>
    </source>
</evidence>
<feature type="domain" description="YdhG-like" evidence="2">
    <location>
        <begin position="31"/>
        <end position="135"/>
    </location>
</feature>
<dbReference type="SUPFAM" id="SSF159888">
    <property type="entry name" value="YdhG-like"/>
    <property type="match status" value="1"/>
</dbReference>
<sequence length="178" mass="20073">MSQPLNLTDTICNQDVAAVFASNPPKICTKLLALRRLIFETAALLDGVGDLEETLKWGEPSYLTPATKSGSTVRIAWKPSQPDHYAMYFKCTANLVEAFKERYPTTFTFGGTRSLLFHLDEEVPVHELQRCIALALTYHRNKKLPPAARWEMVERLLQQGTSQDASSDREIQKGKCTR</sequence>
<gene>
    <name evidence="3" type="ORF">CSA56_07760</name>
</gene>
<dbReference type="Pfam" id="PF08818">
    <property type="entry name" value="DUF1801"/>
    <property type="match status" value="1"/>
</dbReference>
<proteinExistence type="predicted"/>
<feature type="region of interest" description="Disordered" evidence="1">
    <location>
        <begin position="159"/>
        <end position="178"/>
    </location>
</feature>
<comment type="caution">
    <text evidence="3">The sequence shown here is derived from an EMBL/GenBank/DDBJ whole genome shotgun (WGS) entry which is preliminary data.</text>
</comment>
<reference evidence="3 4" key="1">
    <citation type="submission" date="2017-10" db="EMBL/GenBank/DDBJ databases">
        <title>Novel microbial diversity and functional potential in the marine mammal oral microbiome.</title>
        <authorList>
            <person name="Dudek N.K."/>
            <person name="Sun C.L."/>
            <person name="Burstein D."/>
            <person name="Kantor R.S."/>
            <person name="Aliaga Goltsman D.S."/>
            <person name="Bik E.M."/>
            <person name="Thomas B.C."/>
            <person name="Banfield J.F."/>
            <person name="Relman D.A."/>
        </authorList>
    </citation>
    <scope>NUCLEOTIDE SEQUENCE [LARGE SCALE GENOMIC DNA]</scope>
    <source>
        <strain evidence="3">DOLJORAL78_47_16</strain>
    </source>
</reference>
<organism evidence="3 4">
    <name type="scientific">candidate division KSB3 bacterium</name>
    <dbReference type="NCBI Taxonomy" id="2044937"/>
    <lineage>
        <taxon>Bacteria</taxon>
        <taxon>candidate division KSB3</taxon>
    </lineage>
</organism>
<evidence type="ECO:0000313" key="3">
    <source>
        <dbReference type="EMBL" id="PIE34273.1"/>
    </source>
</evidence>
<accession>A0A2G6KF20</accession>
<dbReference type="AlphaFoldDB" id="A0A2G6KF20"/>
<name>A0A2G6KF20_9BACT</name>
<protein>
    <recommendedName>
        <fullName evidence="2">YdhG-like domain-containing protein</fullName>
    </recommendedName>
</protein>
<dbReference type="InterPro" id="IPR014922">
    <property type="entry name" value="YdhG-like"/>
</dbReference>
<feature type="compositionally biased region" description="Basic and acidic residues" evidence="1">
    <location>
        <begin position="166"/>
        <end position="178"/>
    </location>
</feature>
<evidence type="ECO:0000256" key="1">
    <source>
        <dbReference type="SAM" id="MobiDB-lite"/>
    </source>
</evidence>
<dbReference type="EMBL" id="PDSK01000090">
    <property type="protein sequence ID" value="PIE34273.1"/>
    <property type="molecule type" value="Genomic_DNA"/>
</dbReference>
<evidence type="ECO:0000313" key="4">
    <source>
        <dbReference type="Proteomes" id="UP000230821"/>
    </source>
</evidence>